<proteinExistence type="inferred from homology"/>
<sequence length="452" mass="46524">MDSQGNTVTPGAPDPELNRIPSVNSRGGVSSNILSKVVFVIAVVAVLAIGGIVTFKKLNTDASNRKTERALAAKSENKPAAVTGRRKFDAEASPTHPASGTTNTSDVAINGAPACSDGGPGTMARSANGEPLLDAQGQPMRFCGDGKMIVPALEVAGTVPPIPVSGTHTTTTAAGQPQPHVDRYGGDVILSGGSPTRAGSQADAGDPMNNPLIRAALGQGLGQGAGAQKGLMATSSGPQGSVGSLLQPSVTQAVQAGKIGDRNMILPMGRSIECGLSVRMVSALAGLTSCVLSQNVYSDNGRVVLLERGSEATGEYRAVSEQGQRRLFIIWTRIKTPNGILINLDSPGSDSLGTSGLPGGVDNHWWQRVGGAFLLSTVKDAIAYKTAEASGNGAGGAIFYQNTATTGDRMAEKVLDSTINIRPTIYKNQGDRGSIYVARDLDFGSVYALRAQ</sequence>
<dbReference type="RefSeq" id="WP_018082363.1">
    <property type="nucleotide sequence ID" value="NZ_AQWM01000013.1"/>
</dbReference>
<keyword evidence="4 8" id="KW-0812">Transmembrane</keyword>
<dbReference type="GO" id="GO:0005886">
    <property type="term" value="C:plasma membrane"/>
    <property type="evidence" value="ECO:0007669"/>
    <property type="project" value="UniProtKB-SubCell"/>
</dbReference>
<keyword evidence="5 8" id="KW-1133">Transmembrane helix</keyword>
<dbReference type="Gene3D" id="2.40.128.260">
    <property type="entry name" value="Type IV secretion system, VirB10/TraB/TrbI"/>
    <property type="match status" value="1"/>
</dbReference>
<keyword evidence="10" id="KW-1185">Reference proteome</keyword>
<name>V4RMV3_9CAUL</name>
<evidence type="ECO:0000256" key="2">
    <source>
        <dbReference type="ARBA" id="ARBA00010265"/>
    </source>
</evidence>
<evidence type="ECO:0000313" key="9">
    <source>
        <dbReference type="EMBL" id="ESQ92563.1"/>
    </source>
</evidence>
<dbReference type="NCBIfam" id="NF038091">
    <property type="entry name" value="T4SS_VirB10"/>
    <property type="match status" value="1"/>
</dbReference>
<accession>V4RMV3</accession>
<dbReference type="InterPro" id="IPR047695">
    <property type="entry name" value="T4SS_VirB10/PtlG"/>
</dbReference>
<dbReference type="STRING" id="1121022.GCA_000376105_02692"/>
<comment type="subcellular location">
    <subcellularLocation>
        <location evidence="1">Cell membrane</location>
        <topology evidence="1">Single-pass membrane protein</topology>
    </subcellularLocation>
</comment>
<reference evidence="9 10" key="1">
    <citation type="journal article" date="2014" name="Nature">
        <title>Sequential evolution of bacterial morphology by co-option of a developmental regulator.</title>
        <authorList>
            <person name="Jiang C."/>
            <person name="Brown P.J."/>
            <person name="Ducret A."/>
            <person name="Brun Y.V."/>
        </authorList>
    </citation>
    <scope>NUCLEOTIDE SEQUENCE [LARGE SCALE GENOMIC DNA]</scope>
    <source>
        <strain evidence="9 10">DSM 16100</strain>
    </source>
</reference>
<evidence type="ECO:0000256" key="1">
    <source>
        <dbReference type="ARBA" id="ARBA00004162"/>
    </source>
</evidence>
<evidence type="ECO:0000256" key="6">
    <source>
        <dbReference type="ARBA" id="ARBA00023136"/>
    </source>
</evidence>
<dbReference type="AlphaFoldDB" id="V4RMV3"/>
<dbReference type="eggNOG" id="COG2948">
    <property type="taxonomic scope" value="Bacteria"/>
</dbReference>
<gene>
    <name evidence="9" type="ORF">ABENE_07960</name>
</gene>
<feature type="compositionally biased region" description="Polar residues" evidence="7">
    <location>
        <begin position="96"/>
        <end position="107"/>
    </location>
</feature>
<evidence type="ECO:0000313" key="10">
    <source>
        <dbReference type="Proteomes" id="UP000017837"/>
    </source>
</evidence>
<dbReference type="Proteomes" id="UP000017837">
    <property type="component" value="Unassembled WGS sequence"/>
</dbReference>
<feature type="region of interest" description="Disordered" evidence="7">
    <location>
        <begin position="69"/>
        <end position="124"/>
    </location>
</feature>
<dbReference type="EMBL" id="AWGB01000012">
    <property type="protein sequence ID" value="ESQ92563.1"/>
    <property type="molecule type" value="Genomic_DNA"/>
</dbReference>
<evidence type="ECO:0008006" key="11">
    <source>
        <dbReference type="Google" id="ProtNLM"/>
    </source>
</evidence>
<dbReference type="PATRIC" id="fig|1121022.4.peg.1600"/>
<protein>
    <recommendedName>
        <fullName evidence="11">Type IV secretion system protein VirB10</fullName>
    </recommendedName>
</protein>
<dbReference type="Pfam" id="PF03743">
    <property type="entry name" value="TrbI"/>
    <property type="match status" value="1"/>
</dbReference>
<evidence type="ECO:0000256" key="7">
    <source>
        <dbReference type="SAM" id="MobiDB-lite"/>
    </source>
</evidence>
<dbReference type="InterPro" id="IPR005498">
    <property type="entry name" value="T4SS_VirB10/TraB/TrbI"/>
</dbReference>
<comment type="similarity">
    <text evidence="2">Belongs to the TrbI/VirB10 family.</text>
</comment>
<feature type="transmembrane region" description="Helical" evidence="8">
    <location>
        <begin position="33"/>
        <end position="55"/>
    </location>
</feature>
<comment type="caution">
    <text evidence="9">The sequence shown here is derived from an EMBL/GenBank/DDBJ whole genome shotgun (WGS) entry which is preliminary data.</text>
</comment>
<feature type="region of interest" description="Disordered" evidence="7">
    <location>
        <begin position="1"/>
        <end position="20"/>
    </location>
</feature>
<dbReference type="OrthoDB" id="9807354at2"/>
<dbReference type="CDD" id="cd16429">
    <property type="entry name" value="VirB10"/>
    <property type="match status" value="1"/>
</dbReference>
<evidence type="ECO:0000256" key="5">
    <source>
        <dbReference type="ARBA" id="ARBA00022989"/>
    </source>
</evidence>
<evidence type="ECO:0000256" key="3">
    <source>
        <dbReference type="ARBA" id="ARBA00022475"/>
    </source>
</evidence>
<evidence type="ECO:0000256" key="4">
    <source>
        <dbReference type="ARBA" id="ARBA00022692"/>
    </source>
</evidence>
<organism evidence="9 10">
    <name type="scientific">Asticcacaulis benevestitus DSM 16100 = ATCC BAA-896</name>
    <dbReference type="NCBI Taxonomy" id="1121022"/>
    <lineage>
        <taxon>Bacteria</taxon>
        <taxon>Pseudomonadati</taxon>
        <taxon>Pseudomonadota</taxon>
        <taxon>Alphaproteobacteria</taxon>
        <taxon>Caulobacterales</taxon>
        <taxon>Caulobacteraceae</taxon>
        <taxon>Asticcacaulis</taxon>
    </lineage>
</organism>
<dbReference type="InterPro" id="IPR042217">
    <property type="entry name" value="T4SS_VirB10/TrbI"/>
</dbReference>
<keyword evidence="6 8" id="KW-0472">Membrane</keyword>
<evidence type="ECO:0000256" key="8">
    <source>
        <dbReference type="SAM" id="Phobius"/>
    </source>
</evidence>
<keyword evidence="3" id="KW-1003">Cell membrane</keyword>